<proteinExistence type="predicted"/>
<evidence type="ECO:0000313" key="1">
    <source>
        <dbReference type="EMBL" id="WMV20150.1"/>
    </source>
</evidence>
<reference evidence="1" key="1">
    <citation type="submission" date="2023-08" db="EMBL/GenBank/DDBJ databases">
        <title>A de novo genome assembly of Solanum verrucosum Schlechtendal, a Mexican diploid species geographically isolated from the other diploid A-genome species in potato relatives.</title>
        <authorList>
            <person name="Hosaka K."/>
        </authorList>
    </citation>
    <scope>NUCLEOTIDE SEQUENCE</scope>
    <source>
        <tissue evidence="1">Young leaves</tissue>
    </source>
</reference>
<dbReference type="AlphaFoldDB" id="A0AAF0QDC3"/>
<name>A0AAF0QDC3_SOLVR</name>
<sequence length="64" mass="7448">TFLNRTTQLPKGITHSYELGIPQTRRCWKYYSKSFPTISRSTRNSPGARSYGHLKLTKIQLFLT</sequence>
<gene>
    <name evidence="1" type="ORF">MTR67_013535</name>
</gene>
<evidence type="ECO:0000313" key="2">
    <source>
        <dbReference type="Proteomes" id="UP001234989"/>
    </source>
</evidence>
<dbReference type="EMBL" id="CP133614">
    <property type="protein sequence ID" value="WMV20150.1"/>
    <property type="molecule type" value="Genomic_DNA"/>
</dbReference>
<accession>A0AAF0QDC3</accession>
<protein>
    <submittedName>
        <fullName evidence="1">Uncharacterized protein</fullName>
    </submittedName>
</protein>
<feature type="non-terminal residue" evidence="1">
    <location>
        <position position="1"/>
    </location>
</feature>
<keyword evidence="2" id="KW-1185">Reference proteome</keyword>
<organism evidence="1 2">
    <name type="scientific">Solanum verrucosum</name>
    <dbReference type="NCBI Taxonomy" id="315347"/>
    <lineage>
        <taxon>Eukaryota</taxon>
        <taxon>Viridiplantae</taxon>
        <taxon>Streptophyta</taxon>
        <taxon>Embryophyta</taxon>
        <taxon>Tracheophyta</taxon>
        <taxon>Spermatophyta</taxon>
        <taxon>Magnoliopsida</taxon>
        <taxon>eudicotyledons</taxon>
        <taxon>Gunneridae</taxon>
        <taxon>Pentapetalae</taxon>
        <taxon>asterids</taxon>
        <taxon>lamiids</taxon>
        <taxon>Solanales</taxon>
        <taxon>Solanaceae</taxon>
        <taxon>Solanoideae</taxon>
        <taxon>Solaneae</taxon>
        <taxon>Solanum</taxon>
    </lineage>
</organism>
<dbReference type="Proteomes" id="UP001234989">
    <property type="component" value="Chromosome 3"/>
</dbReference>